<dbReference type="Gene3D" id="3.40.50.1460">
    <property type="match status" value="1"/>
</dbReference>
<evidence type="ECO:0000313" key="2">
    <source>
        <dbReference type="EMBL" id="GGO49282.1"/>
    </source>
</evidence>
<evidence type="ECO:0000313" key="3">
    <source>
        <dbReference type="Proteomes" id="UP000656881"/>
    </source>
</evidence>
<protein>
    <recommendedName>
        <fullName evidence="1">Peptidase C14 caspase domain-containing protein</fullName>
    </recommendedName>
</protein>
<name>A0ABQ2MBT8_9ACTN</name>
<feature type="domain" description="Peptidase C14 caspase" evidence="1">
    <location>
        <begin position="6"/>
        <end position="258"/>
    </location>
</feature>
<evidence type="ECO:0000259" key="1">
    <source>
        <dbReference type="Pfam" id="PF00656"/>
    </source>
</evidence>
<proteinExistence type="predicted"/>
<sequence>MNDLHYAVVVGINRYPAIKDLQGARGDARRFRDWLVDPTGGNVPESNVALVTATELDERQADVMSAEPTRENVNRALYQAHCAVRGAVERDGGAWADTRLYLFLAGHGIAPFGGDAALLMANAAIDLLGNHIAVRPYLSWYESSSPFHEIVFFVDCCRTRFGGVTAFGPPFTDTNEAPDKVEAFVGYASALGDPAYEQHEPDPDQSRGHFTTALLEGLRGAGGGTVTRDGQVTSDSLADYVRRHVLDRTTRELVPQEARFLRETSTPIVFAEGLQGVGSYPVTLRFPAGFRGRVELRGRDITEPYWLDITGADHVEALVPGLYKAVPESLTAPELIEGGYFEVVSGGGGVVQF</sequence>
<dbReference type="Pfam" id="PF00656">
    <property type="entry name" value="Peptidase_C14"/>
    <property type="match status" value="1"/>
</dbReference>
<organism evidence="2 3">
    <name type="scientific">Streptomyces lasiicapitis</name>
    <dbReference type="NCBI Taxonomy" id="1923961"/>
    <lineage>
        <taxon>Bacteria</taxon>
        <taxon>Bacillati</taxon>
        <taxon>Actinomycetota</taxon>
        <taxon>Actinomycetes</taxon>
        <taxon>Kitasatosporales</taxon>
        <taxon>Streptomycetaceae</taxon>
        <taxon>Streptomyces</taxon>
    </lineage>
</organism>
<keyword evidence="3" id="KW-1185">Reference proteome</keyword>
<dbReference type="InterPro" id="IPR011600">
    <property type="entry name" value="Pept_C14_caspase"/>
</dbReference>
<comment type="caution">
    <text evidence="2">The sequence shown here is derived from an EMBL/GenBank/DDBJ whole genome shotgun (WGS) entry which is preliminary data.</text>
</comment>
<gene>
    <name evidence="2" type="ORF">GCM10012286_46880</name>
</gene>
<dbReference type="Proteomes" id="UP000656881">
    <property type="component" value="Unassembled WGS sequence"/>
</dbReference>
<dbReference type="EMBL" id="BMNG01000010">
    <property type="protein sequence ID" value="GGO49282.1"/>
    <property type="molecule type" value="Genomic_DNA"/>
</dbReference>
<reference evidence="3" key="1">
    <citation type="journal article" date="2019" name="Int. J. Syst. Evol. Microbiol.">
        <title>The Global Catalogue of Microorganisms (GCM) 10K type strain sequencing project: providing services to taxonomists for standard genome sequencing and annotation.</title>
        <authorList>
            <consortium name="The Broad Institute Genomics Platform"/>
            <consortium name="The Broad Institute Genome Sequencing Center for Infectious Disease"/>
            <person name="Wu L."/>
            <person name="Ma J."/>
        </authorList>
    </citation>
    <scope>NUCLEOTIDE SEQUENCE [LARGE SCALE GENOMIC DNA]</scope>
    <source>
        <strain evidence="3">CGMCC 4.7349</strain>
    </source>
</reference>
<dbReference type="RefSeq" id="WP_189175499.1">
    <property type="nucleotide sequence ID" value="NZ_BMNG01000010.1"/>
</dbReference>
<accession>A0ABQ2MBT8</accession>